<feature type="non-terminal residue" evidence="4">
    <location>
        <position position="374"/>
    </location>
</feature>
<dbReference type="InterPro" id="IPR027417">
    <property type="entry name" value="P-loop_NTPase"/>
</dbReference>
<gene>
    <name evidence="4" type="ORF">CHLNCDRAFT_9310</name>
</gene>
<dbReference type="RefSeq" id="XP_005851183.1">
    <property type="nucleotide sequence ID" value="XM_005851121.1"/>
</dbReference>
<proteinExistence type="predicted"/>
<evidence type="ECO:0000313" key="5">
    <source>
        <dbReference type="Proteomes" id="UP000008141"/>
    </source>
</evidence>
<dbReference type="Gene3D" id="3.40.50.10810">
    <property type="entry name" value="Tandem AAA-ATPase domain"/>
    <property type="match status" value="1"/>
</dbReference>
<evidence type="ECO:0000313" key="4">
    <source>
        <dbReference type="EMBL" id="EFN59081.1"/>
    </source>
</evidence>
<dbReference type="OMA" id="NICAIMS"/>
<evidence type="ECO:0000259" key="3">
    <source>
        <dbReference type="PROSITE" id="PS51194"/>
    </source>
</evidence>
<organism evidence="5">
    <name type="scientific">Chlorella variabilis</name>
    <name type="common">Green alga</name>
    <dbReference type="NCBI Taxonomy" id="554065"/>
    <lineage>
        <taxon>Eukaryota</taxon>
        <taxon>Viridiplantae</taxon>
        <taxon>Chlorophyta</taxon>
        <taxon>core chlorophytes</taxon>
        <taxon>Trebouxiophyceae</taxon>
        <taxon>Chlorellales</taxon>
        <taxon>Chlorellaceae</taxon>
        <taxon>Chlorella clade</taxon>
        <taxon>Chlorella</taxon>
    </lineage>
</organism>
<keyword evidence="1" id="KW-0378">Hydrolase</keyword>
<dbReference type="InterPro" id="IPR000330">
    <property type="entry name" value="SNF2_N"/>
</dbReference>
<sequence>KTIQVIALVCHLVGELGERRPALIAVPSSVLPNWEAELARWAPGLGVVAYKGSAQAREEVWERRMRRGRGGGAGPGTHVVLTTYDFLMSKADKPRLSRVSWSYLVVDEGHRLKNADCKLNAELRSYSTQHRLLLTGTPLQNRLEELWSLLNFFMPSLFNSGEDFQHPLFFSSQLSACVSWSQVLRPFMLRRLKESVASELPQKVEHLVPVLPSPYQQALFRLMQREMQGTGRGGLKGVNNVLMEMRNICNHPLISEAALPPHSLPAEVRLCGKLELLDRMLVKLRAGGHKVLLFSTMTRALDVVSDYLGWRGFRHLRLDGGTAAGKRGELVERFNDPGGGVFVFLLSIRAGGVGLNLQGADTVIMYDTDWNPQM</sequence>
<dbReference type="Proteomes" id="UP000008141">
    <property type="component" value="Unassembled WGS sequence"/>
</dbReference>
<feature type="non-terminal residue" evidence="4">
    <location>
        <position position="1"/>
    </location>
</feature>
<dbReference type="AlphaFoldDB" id="E1Z4L8"/>
<accession>E1Z4L8</accession>
<dbReference type="STRING" id="554065.E1Z4L8"/>
<dbReference type="InterPro" id="IPR038718">
    <property type="entry name" value="SNF2-like_sf"/>
</dbReference>
<dbReference type="eggNOG" id="KOG0386">
    <property type="taxonomic scope" value="Eukaryota"/>
</dbReference>
<keyword evidence="5" id="KW-1185">Reference proteome</keyword>
<dbReference type="GeneID" id="17358881"/>
<dbReference type="PROSITE" id="PS51194">
    <property type="entry name" value="HELICASE_CTER"/>
    <property type="match status" value="1"/>
</dbReference>
<dbReference type="InParanoid" id="E1Z4L8"/>
<dbReference type="Pfam" id="PF00271">
    <property type="entry name" value="Helicase_C"/>
    <property type="match status" value="1"/>
</dbReference>
<reference evidence="4 5" key="1">
    <citation type="journal article" date="2010" name="Plant Cell">
        <title>The Chlorella variabilis NC64A genome reveals adaptation to photosymbiosis, coevolution with viruses, and cryptic sex.</title>
        <authorList>
            <person name="Blanc G."/>
            <person name="Duncan G."/>
            <person name="Agarkova I."/>
            <person name="Borodovsky M."/>
            <person name="Gurnon J."/>
            <person name="Kuo A."/>
            <person name="Lindquist E."/>
            <person name="Lucas S."/>
            <person name="Pangilinan J."/>
            <person name="Polle J."/>
            <person name="Salamov A."/>
            <person name="Terry A."/>
            <person name="Yamada T."/>
            <person name="Dunigan D.D."/>
            <person name="Grigoriev I.V."/>
            <person name="Claverie J.M."/>
            <person name="Van Etten J.L."/>
        </authorList>
    </citation>
    <scope>NUCLEOTIDE SEQUENCE [LARGE SCALE GENOMIC DNA]</scope>
    <source>
        <strain evidence="4 5">NC64A</strain>
    </source>
</reference>
<dbReference type="OrthoDB" id="5857104at2759"/>
<dbReference type="InterPro" id="IPR001650">
    <property type="entry name" value="Helicase_C-like"/>
</dbReference>
<feature type="domain" description="Helicase ATP-binding" evidence="2">
    <location>
        <begin position="1"/>
        <end position="156"/>
    </location>
</feature>
<dbReference type="SUPFAM" id="SSF52540">
    <property type="entry name" value="P-loop containing nucleoside triphosphate hydrolases"/>
    <property type="match status" value="2"/>
</dbReference>
<dbReference type="EMBL" id="GL433836">
    <property type="protein sequence ID" value="EFN59081.1"/>
    <property type="molecule type" value="Genomic_DNA"/>
</dbReference>
<dbReference type="CDD" id="cd18793">
    <property type="entry name" value="SF2_C_SNF"/>
    <property type="match status" value="1"/>
</dbReference>
<dbReference type="KEGG" id="cvr:CHLNCDRAFT_9310"/>
<name>E1Z4L8_CHLVA</name>
<protein>
    <recommendedName>
        <fullName evidence="6">Helicase ATP-binding domain-containing protein</fullName>
    </recommendedName>
</protein>
<evidence type="ECO:0000259" key="2">
    <source>
        <dbReference type="PROSITE" id="PS51192"/>
    </source>
</evidence>
<feature type="domain" description="Helicase C-terminal" evidence="3">
    <location>
        <begin position="276"/>
        <end position="374"/>
    </location>
</feature>
<dbReference type="PANTHER" id="PTHR10799">
    <property type="entry name" value="SNF2/RAD54 HELICASE FAMILY"/>
    <property type="match status" value="1"/>
</dbReference>
<dbReference type="InterPro" id="IPR049730">
    <property type="entry name" value="SNF2/RAD54-like_C"/>
</dbReference>
<dbReference type="InterPro" id="IPR014001">
    <property type="entry name" value="Helicase_ATP-bd"/>
</dbReference>
<evidence type="ECO:0000256" key="1">
    <source>
        <dbReference type="ARBA" id="ARBA00022801"/>
    </source>
</evidence>
<dbReference type="GO" id="GO:0016787">
    <property type="term" value="F:hydrolase activity"/>
    <property type="evidence" value="ECO:0007669"/>
    <property type="project" value="UniProtKB-KW"/>
</dbReference>
<dbReference type="Gene3D" id="3.40.50.300">
    <property type="entry name" value="P-loop containing nucleotide triphosphate hydrolases"/>
    <property type="match status" value="1"/>
</dbReference>
<dbReference type="SMART" id="SM00487">
    <property type="entry name" value="DEXDc"/>
    <property type="match status" value="1"/>
</dbReference>
<evidence type="ECO:0008006" key="6">
    <source>
        <dbReference type="Google" id="ProtNLM"/>
    </source>
</evidence>
<dbReference type="PROSITE" id="PS51192">
    <property type="entry name" value="HELICASE_ATP_BIND_1"/>
    <property type="match status" value="1"/>
</dbReference>
<dbReference type="GO" id="GO:0005524">
    <property type="term" value="F:ATP binding"/>
    <property type="evidence" value="ECO:0007669"/>
    <property type="project" value="InterPro"/>
</dbReference>
<dbReference type="SMART" id="SM00490">
    <property type="entry name" value="HELICc"/>
    <property type="match status" value="1"/>
</dbReference>
<dbReference type="Pfam" id="PF00176">
    <property type="entry name" value="SNF2-rel_dom"/>
    <property type="match status" value="1"/>
</dbReference>